<evidence type="ECO:0000313" key="11">
    <source>
        <dbReference type="Proteomes" id="UP000235672"/>
    </source>
</evidence>
<keyword evidence="7 9" id="KW-0503">Monooxygenase</keyword>
<dbReference type="PRINTS" id="PR00385">
    <property type="entry name" value="P450"/>
</dbReference>
<gene>
    <name evidence="10" type="ORF">NA56DRAFT_626123</name>
</gene>
<dbReference type="InterPro" id="IPR050364">
    <property type="entry name" value="Cytochrome_P450_fung"/>
</dbReference>
<dbReference type="SUPFAM" id="SSF48264">
    <property type="entry name" value="Cytochrome P450"/>
    <property type="match status" value="1"/>
</dbReference>
<dbReference type="InterPro" id="IPR036396">
    <property type="entry name" value="Cyt_P450_sf"/>
</dbReference>
<organism evidence="10 11">
    <name type="scientific">Hyaloscypha hepaticicola</name>
    <dbReference type="NCBI Taxonomy" id="2082293"/>
    <lineage>
        <taxon>Eukaryota</taxon>
        <taxon>Fungi</taxon>
        <taxon>Dikarya</taxon>
        <taxon>Ascomycota</taxon>
        <taxon>Pezizomycotina</taxon>
        <taxon>Leotiomycetes</taxon>
        <taxon>Helotiales</taxon>
        <taxon>Hyaloscyphaceae</taxon>
        <taxon>Hyaloscypha</taxon>
    </lineage>
</organism>
<keyword evidence="3 8" id="KW-0349">Heme</keyword>
<dbReference type="GO" id="GO:0005506">
    <property type="term" value="F:iron ion binding"/>
    <property type="evidence" value="ECO:0007669"/>
    <property type="project" value="InterPro"/>
</dbReference>
<sequence length="526" mass="59194">MAFAVIISLIFGVLGLYIVKVNLFPQKRQALPPGPHPKFLIGNLLDLPKPGEAEWIHWLKHRDLYGPISSVTILGQTLIIINDSQLAYELMEKRSLKHSSRPTQVFAGEMVGWENSIAFIKYSNRFRAHRKQTAQVLGSKVAVSRFNLLQEVEVGRFLLRMLESPNDLPEHISTEAGAIIMKIAYGYTIEPHGIDPLLALAGKSFEEFGKAAVPGAWVVDMVQFLRYLPDWFPGMGFKRTARQWRATLTDLTERPYAFVKHQMAQGKHESSFLSQLLGSGDLDDEETSVARWSALSLYGGGARTTVSSMSCFFLAMTVFPAVQRKAQEEIDRNVGTGRLPGFQDRQNLPYIDAIVKEVLRWHPVAPMGLPHMTTEDDICEGYLIPKGAMLLPNIWGFTHNPDVYHEPMEFKPERFLPTDGSLPEPDPHKLSFGFGRRICPGQFLADSSLFLNIAQILAVFQVNKPIENGQVIEPSVNFLRGVVSHPAPFRTSVVPRSQQHEALIRSFEQIHPWEKGDAEILEKVTY</sequence>
<evidence type="ECO:0000256" key="7">
    <source>
        <dbReference type="ARBA" id="ARBA00023033"/>
    </source>
</evidence>
<proteinExistence type="inferred from homology"/>
<comment type="similarity">
    <text evidence="2 9">Belongs to the cytochrome P450 family.</text>
</comment>
<evidence type="ECO:0000256" key="6">
    <source>
        <dbReference type="ARBA" id="ARBA00023004"/>
    </source>
</evidence>
<name>A0A2J6Q5B9_9HELO</name>
<evidence type="ECO:0000256" key="5">
    <source>
        <dbReference type="ARBA" id="ARBA00023002"/>
    </source>
</evidence>
<reference evidence="10 11" key="1">
    <citation type="submission" date="2016-05" db="EMBL/GenBank/DDBJ databases">
        <title>A degradative enzymes factory behind the ericoid mycorrhizal symbiosis.</title>
        <authorList>
            <consortium name="DOE Joint Genome Institute"/>
            <person name="Martino E."/>
            <person name="Morin E."/>
            <person name="Grelet G."/>
            <person name="Kuo A."/>
            <person name="Kohler A."/>
            <person name="Daghino S."/>
            <person name="Barry K."/>
            <person name="Choi C."/>
            <person name="Cichocki N."/>
            <person name="Clum A."/>
            <person name="Copeland A."/>
            <person name="Hainaut M."/>
            <person name="Haridas S."/>
            <person name="Labutti K."/>
            <person name="Lindquist E."/>
            <person name="Lipzen A."/>
            <person name="Khouja H.-R."/>
            <person name="Murat C."/>
            <person name="Ohm R."/>
            <person name="Olson A."/>
            <person name="Spatafora J."/>
            <person name="Veneault-Fourrey C."/>
            <person name="Henrissat B."/>
            <person name="Grigoriev I."/>
            <person name="Martin F."/>
            <person name="Perotto S."/>
        </authorList>
    </citation>
    <scope>NUCLEOTIDE SEQUENCE [LARGE SCALE GENOMIC DNA]</scope>
    <source>
        <strain evidence="10 11">UAMH 7357</strain>
    </source>
</reference>
<keyword evidence="4 8" id="KW-0479">Metal-binding</keyword>
<protein>
    <submittedName>
        <fullName evidence="10">Cytochrome P450</fullName>
    </submittedName>
</protein>
<dbReference type="PROSITE" id="PS00086">
    <property type="entry name" value="CYTOCHROME_P450"/>
    <property type="match status" value="1"/>
</dbReference>
<dbReference type="GO" id="GO:0016705">
    <property type="term" value="F:oxidoreductase activity, acting on paired donors, with incorporation or reduction of molecular oxygen"/>
    <property type="evidence" value="ECO:0007669"/>
    <property type="project" value="InterPro"/>
</dbReference>
<dbReference type="Gene3D" id="1.10.630.10">
    <property type="entry name" value="Cytochrome P450"/>
    <property type="match status" value="1"/>
</dbReference>
<dbReference type="InterPro" id="IPR002401">
    <property type="entry name" value="Cyt_P450_E_grp-I"/>
</dbReference>
<evidence type="ECO:0000256" key="2">
    <source>
        <dbReference type="ARBA" id="ARBA00010617"/>
    </source>
</evidence>
<dbReference type="PANTHER" id="PTHR46300:SF7">
    <property type="entry name" value="P450, PUTATIVE (EUROFUNG)-RELATED"/>
    <property type="match status" value="1"/>
</dbReference>
<evidence type="ECO:0000256" key="9">
    <source>
        <dbReference type="RuleBase" id="RU000461"/>
    </source>
</evidence>
<keyword evidence="11" id="KW-1185">Reference proteome</keyword>
<dbReference type="InterPro" id="IPR017972">
    <property type="entry name" value="Cyt_P450_CS"/>
</dbReference>
<dbReference type="EMBL" id="KZ613481">
    <property type="protein sequence ID" value="PMD21480.1"/>
    <property type="molecule type" value="Genomic_DNA"/>
</dbReference>
<feature type="binding site" description="axial binding residue" evidence="8">
    <location>
        <position position="439"/>
    </location>
    <ligand>
        <name>heme</name>
        <dbReference type="ChEBI" id="CHEBI:30413"/>
    </ligand>
    <ligandPart>
        <name>Fe</name>
        <dbReference type="ChEBI" id="CHEBI:18248"/>
    </ligandPart>
</feature>
<keyword evidence="6 8" id="KW-0408">Iron</keyword>
<dbReference type="Pfam" id="PF00067">
    <property type="entry name" value="p450"/>
    <property type="match status" value="1"/>
</dbReference>
<dbReference type="Proteomes" id="UP000235672">
    <property type="component" value="Unassembled WGS sequence"/>
</dbReference>
<dbReference type="CDD" id="cd11065">
    <property type="entry name" value="CYP64-like"/>
    <property type="match status" value="1"/>
</dbReference>
<dbReference type="InterPro" id="IPR001128">
    <property type="entry name" value="Cyt_P450"/>
</dbReference>
<evidence type="ECO:0000256" key="1">
    <source>
        <dbReference type="ARBA" id="ARBA00001971"/>
    </source>
</evidence>
<evidence type="ECO:0000256" key="4">
    <source>
        <dbReference type="ARBA" id="ARBA00022723"/>
    </source>
</evidence>
<evidence type="ECO:0000256" key="8">
    <source>
        <dbReference type="PIRSR" id="PIRSR602401-1"/>
    </source>
</evidence>
<evidence type="ECO:0000313" key="10">
    <source>
        <dbReference type="EMBL" id="PMD21480.1"/>
    </source>
</evidence>
<dbReference type="GO" id="GO:0004497">
    <property type="term" value="F:monooxygenase activity"/>
    <property type="evidence" value="ECO:0007669"/>
    <property type="project" value="UniProtKB-KW"/>
</dbReference>
<dbReference type="GO" id="GO:0020037">
    <property type="term" value="F:heme binding"/>
    <property type="evidence" value="ECO:0007669"/>
    <property type="project" value="InterPro"/>
</dbReference>
<dbReference type="PANTHER" id="PTHR46300">
    <property type="entry name" value="P450, PUTATIVE (EUROFUNG)-RELATED-RELATED"/>
    <property type="match status" value="1"/>
</dbReference>
<dbReference type="AlphaFoldDB" id="A0A2J6Q5B9"/>
<dbReference type="STRING" id="1745343.A0A2J6Q5B9"/>
<accession>A0A2J6Q5B9</accession>
<evidence type="ECO:0000256" key="3">
    <source>
        <dbReference type="ARBA" id="ARBA00022617"/>
    </source>
</evidence>
<dbReference type="OrthoDB" id="2789670at2759"/>
<keyword evidence="5 9" id="KW-0560">Oxidoreductase</keyword>
<comment type="cofactor">
    <cofactor evidence="1 8">
        <name>heme</name>
        <dbReference type="ChEBI" id="CHEBI:30413"/>
    </cofactor>
</comment>
<dbReference type="PRINTS" id="PR00463">
    <property type="entry name" value="EP450I"/>
</dbReference>